<dbReference type="InterPro" id="IPR036291">
    <property type="entry name" value="NAD(P)-bd_dom_sf"/>
</dbReference>
<dbReference type="InParanoid" id="A0A068UGD2"/>
<gene>
    <name evidence="2" type="ORF">GSCOC_T00024940001</name>
</gene>
<reference evidence="3" key="1">
    <citation type="journal article" date="2014" name="Science">
        <title>The coffee genome provides insight into the convergent evolution of caffeine biosynthesis.</title>
        <authorList>
            <person name="Denoeud F."/>
            <person name="Carretero-Paulet L."/>
            <person name="Dereeper A."/>
            <person name="Droc G."/>
            <person name="Guyot R."/>
            <person name="Pietrella M."/>
            <person name="Zheng C."/>
            <person name="Alberti A."/>
            <person name="Anthony F."/>
            <person name="Aprea G."/>
            <person name="Aury J.M."/>
            <person name="Bento P."/>
            <person name="Bernard M."/>
            <person name="Bocs S."/>
            <person name="Campa C."/>
            <person name="Cenci A."/>
            <person name="Combes M.C."/>
            <person name="Crouzillat D."/>
            <person name="Da Silva C."/>
            <person name="Daddiego L."/>
            <person name="De Bellis F."/>
            <person name="Dussert S."/>
            <person name="Garsmeur O."/>
            <person name="Gayraud T."/>
            <person name="Guignon V."/>
            <person name="Jahn K."/>
            <person name="Jamilloux V."/>
            <person name="Joet T."/>
            <person name="Labadie K."/>
            <person name="Lan T."/>
            <person name="Leclercq J."/>
            <person name="Lepelley M."/>
            <person name="Leroy T."/>
            <person name="Li L.T."/>
            <person name="Librado P."/>
            <person name="Lopez L."/>
            <person name="Munoz A."/>
            <person name="Noel B."/>
            <person name="Pallavicini A."/>
            <person name="Perrotta G."/>
            <person name="Poncet V."/>
            <person name="Pot D."/>
            <person name="Priyono X."/>
            <person name="Rigoreau M."/>
            <person name="Rouard M."/>
            <person name="Rozas J."/>
            <person name="Tranchant-Dubreuil C."/>
            <person name="VanBuren R."/>
            <person name="Zhang Q."/>
            <person name="Andrade A.C."/>
            <person name="Argout X."/>
            <person name="Bertrand B."/>
            <person name="de Kochko A."/>
            <person name="Graziosi G."/>
            <person name="Henry R.J."/>
            <person name="Jayarama X."/>
            <person name="Ming R."/>
            <person name="Nagai C."/>
            <person name="Rounsley S."/>
            <person name="Sankoff D."/>
            <person name="Giuliano G."/>
            <person name="Albert V.A."/>
            <person name="Wincker P."/>
            <person name="Lashermes P."/>
        </authorList>
    </citation>
    <scope>NUCLEOTIDE SEQUENCE [LARGE SCALE GENOMIC DNA]</scope>
    <source>
        <strain evidence="3">cv. DH200-94</strain>
    </source>
</reference>
<dbReference type="STRING" id="49390.A0A068UGD2"/>
<dbReference type="Pfam" id="PF01370">
    <property type="entry name" value="Epimerase"/>
    <property type="match status" value="1"/>
</dbReference>
<dbReference type="PhylomeDB" id="A0A068UGD2"/>
<evidence type="ECO:0000259" key="1">
    <source>
        <dbReference type="Pfam" id="PF01370"/>
    </source>
</evidence>
<dbReference type="SUPFAM" id="SSF51735">
    <property type="entry name" value="NAD(P)-binding Rossmann-fold domains"/>
    <property type="match status" value="1"/>
</dbReference>
<sequence>MEGEKMEKGRVCVTGGTGFLASWLIKRLLEDSYSVNATIRSSSGSCLLIY</sequence>
<protein>
    <recommendedName>
        <fullName evidence="1">NAD-dependent epimerase/dehydratase domain-containing protein</fullName>
    </recommendedName>
</protein>
<name>A0A068UGD2_COFCA</name>
<proteinExistence type="predicted"/>
<evidence type="ECO:0000313" key="3">
    <source>
        <dbReference type="Proteomes" id="UP000295252"/>
    </source>
</evidence>
<dbReference type="Proteomes" id="UP000295252">
    <property type="component" value="Chromosome IV"/>
</dbReference>
<dbReference type="OrthoDB" id="2735536at2759"/>
<feature type="domain" description="NAD-dependent epimerase/dehydratase" evidence="1">
    <location>
        <begin position="11"/>
        <end position="46"/>
    </location>
</feature>
<dbReference type="Gramene" id="CDP07625">
    <property type="protein sequence ID" value="CDP07625"/>
    <property type="gene ID" value="GSCOC_T00024940001"/>
</dbReference>
<dbReference type="EMBL" id="HG739111">
    <property type="protein sequence ID" value="CDP07625.1"/>
    <property type="molecule type" value="Genomic_DNA"/>
</dbReference>
<evidence type="ECO:0000313" key="2">
    <source>
        <dbReference type="EMBL" id="CDP07625.1"/>
    </source>
</evidence>
<dbReference type="InterPro" id="IPR001509">
    <property type="entry name" value="Epimerase_deHydtase"/>
</dbReference>
<dbReference type="AlphaFoldDB" id="A0A068UGD2"/>
<accession>A0A068UGD2</accession>
<dbReference type="Gene3D" id="3.40.50.720">
    <property type="entry name" value="NAD(P)-binding Rossmann-like Domain"/>
    <property type="match status" value="1"/>
</dbReference>
<organism evidence="2 3">
    <name type="scientific">Coffea canephora</name>
    <name type="common">Robusta coffee</name>
    <dbReference type="NCBI Taxonomy" id="49390"/>
    <lineage>
        <taxon>Eukaryota</taxon>
        <taxon>Viridiplantae</taxon>
        <taxon>Streptophyta</taxon>
        <taxon>Embryophyta</taxon>
        <taxon>Tracheophyta</taxon>
        <taxon>Spermatophyta</taxon>
        <taxon>Magnoliopsida</taxon>
        <taxon>eudicotyledons</taxon>
        <taxon>Gunneridae</taxon>
        <taxon>Pentapetalae</taxon>
        <taxon>asterids</taxon>
        <taxon>lamiids</taxon>
        <taxon>Gentianales</taxon>
        <taxon>Rubiaceae</taxon>
        <taxon>Ixoroideae</taxon>
        <taxon>Gardenieae complex</taxon>
        <taxon>Bertiereae - Coffeeae clade</taxon>
        <taxon>Coffeeae</taxon>
        <taxon>Coffea</taxon>
    </lineage>
</organism>
<keyword evidence="3" id="KW-1185">Reference proteome</keyword>